<evidence type="ECO:0000313" key="3">
    <source>
        <dbReference type="Proteomes" id="UP000054564"/>
    </source>
</evidence>
<protein>
    <submittedName>
        <fullName evidence="2">Uncharacterized protein</fullName>
    </submittedName>
</protein>
<gene>
    <name evidence="2" type="ORF">PSTG_00311</name>
</gene>
<feature type="region of interest" description="Disordered" evidence="1">
    <location>
        <begin position="569"/>
        <end position="588"/>
    </location>
</feature>
<feature type="compositionally biased region" description="Acidic residues" evidence="1">
    <location>
        <begin position="574"/>
        <end position="588"/>
    </location>
</feature>
<comment type="caution">
    <text evidence="2">The sequence shown here is derived from an EMBL/GenBank/DDBJ whole genome shotgun (WGS) entry which is preliminary data.</text>
</comment>
<reference evidence="3" key="1">
    <citation type="submission" date="2014-03" db="EMBL/GenBank/DDBJ databases">
        <title>The Genome Sequence of Puccinia striiformis f. sp. tritici PST-78.</title>
        <authorList>
            <consortium name="The Broad Institute Genome Sequencing Platform"/>
            <person name="Cuomo C."/>
            <person name="Hulbert S."/>
            <person name="Chen X."/>
            <person name="Walker B."/>
            <person name="Young S.K."/>
            <person name="Zeng Q."/>
            <person name="Gargeya S."/>
            <person name="Fitzgerald M."/>
            <person name="Haas B."/>
            <person name="Abouelleil A."/>
            <person name="Alvarado L."/>
            <person name="Arachchi H.M."/>
            <person name="Berlin A.M."/>
            <person name="Chapman S.B."/>
            <person name="Goldberg J."/>
            <person name="Griggs A."/>
            <person name="Gujja S."/>
            <person name="Hansen M."/>
            <person name="Howarth C."/>
            <person name="Imamovic A."/>
            <person name="Larimer J."/>
            <person name="McCowan C."/>
            <person name="Montmayeur A."/>
            <person name="Murphy C."/>
            <person name="Neiman D."/>
            <person name="Pearson M."/>
            <person name="Priest M."/>
            <person name="Roberts A."/>
            <person name="Saif S."/>
            <person name="Shea T."/>
            <person name="Sisk P."/>
            <person name="Sykes S."/>
            <person name="Wortman J."/>
            <person name="Nusbaum C."/>
            <person name="Birren B."/>
        </authorList>
    </citation>
    <scope>NUCLEOTIDE SEQUENCE [LARGE SCALE GENOMIC DNA]</scope>
    <source>
        <strain evidence="3">race PST-78</strain>
    </source>
</reference>
<accession>A0A0L0W4F4</accession>
<evidence type="ECO:0000256" key="1">
    <source>
        <dbReference type="SAM" id="MobiDB-lite"/>
    </source>
</evidence>
<organism evidence="2 3">
    <name type="scientific">Puccinia striiformis f. sp. tritici PST-78</name>
    <dbReference type="NCBI Taxonomy" id="1165861"/>
    <lineage>
        <taxon>Eukaryota</taxon>
        <taxon>Fungi</taxon>
        <taxon>Dikarya</taxon>
        <taxon>Basidiomycota</taxon>
        <taxon>Pucciniomycotina</taxon>
        <taxon>Pucciniomycetes</taxon>
        <taxon>Pucciniales</taxon>
        <taxon>Pucciniaceae</taxon>
        <taxon>Puccinia</taxon>
    </lineage>
</organism>
<keyword evidence="3" id="KW-1185">Reference proteome</keyword>
<dbReference type="AlphaFoldDB" id="A0A0L0W4F4"/>
<dbReference type="Proteomes" id="UP000054564">
    <property type="component" value="Unassembled WGS sequence"/>
</dbReference>
<dbReference type="EMBL" id="AJIL01000003">
    <property type="protein sequence ID" value="KNF06428.1"/>
    <property type="molecule type" value="Genomic_DNA"/>
</dbReference>
<proteinExistence type="predicted"/>
<evidence type="ECO:0000313" key="2">
    <source>
        <dbReference type="EMBL" id="KNF06428.1"/>
    </source>
</evidence>
<dbReference type="STRING" id="1165861.A0A0L0W4F4"/>
<sequence>MEDNQNQLKAQMQNFIYQCVKVTGQWVNEPKFHHLLHLPESILCFGPASLFSTEKFESFNGVMRNASIHSNRQSPGRDIAITLDNYYSFRFLLSGGMIYNYSTQTFSRGSDEVINIFLHNPVVRKSLGYDFYASNPLSPNDYPFTKKDKVIEEEQLPVPQQLIDHCLIQNIKQVCQVQITKHEILEKGCFVSIQSHGSRRHIGSVQSLWEYHSRSRSKFYIHFDEFKIHEFNELYSMREVSCTQTKQHVNVNEIEACINVQHNCLDISPINANGMVKHIKSLGGKDFKAIWTALCKLVPFIFVTKINNMEEYQAQLKAQMQNFIYQCVKVTGQWIPSFWWHWLCLFNSNFLEINIFLHNPVIRKSLGYDFYATNPLSPNDYPFTKKDKVIEEEQLPVPQQLIDHCSSQNIKQIQSHGSRRHIGSVQWEYHSRSRSKFYIHFSEFKIHEFNELYSMREVSCTQTKQYVNVNEIEACINVQHNCDKGKCPIKKTKPSLNECQETEIMTAQVEHLDKKHFVINTASFHDPFQHHIISQTNLPQLFDADMVQCAVEGLGNWGRNHFVFENPYAAADDNNNDGEEEDNTDNIN</sequence>
<dbReference type="PANTHER" id="PTHR31912">
    <property type="entry name" value="IP13529P"/>
    <property type="match status" value="1"/>
</dbReference>
<name>A0A0L0W4F4_9BASI</name>
<dbReference type="PANTHER" id="PTHR31912:SF34">
    <property type="entry name" value="NOTOCHORD-RELATED PROTEIN"/>
    <property type="match status" value="1"/>
</dbReference>